<keyword evidence="1" id="KW-1133">Transmembrane helix</keyword>
<keyword evidence="1" id="KW-0472">Membrane</keyword>
<protein>
    <submittedName>
        <fullName evidence="2">Membrane protein</fullName>
    </submittedName>
</protein>
<feature type="transmembrane region" description="Helical" evidence="1">
    <location>
        <begin position="472"/>
        <end position="493"/>
    </location>
</feature>
<dbReference type="AlphaFoldDB" id="A0A0S4FPM5"/>
<gene>
    <name evidence="2" type="ORF">MB9_1362</name>
</gene>
<feature type="transmembrane region" description="Helical" evidence="1">
    <location>
        <begin position="166"/>
        <end position="183"/>
    </location>
</feature>
<reference evidence="2" key="1">
    <citation type="submission" date="2014-09" db="EMBL/GenBank/DDBJ databases">
        <authorList>
            <person name="Wibberg D."/>
        </authorList>
    </citation>
    <scope>NUCLEOTIDE SEQUENCE [LARGE SCALE GENOMIC DNA]</scope>
    <source>
        <strain evidence="2">Mb9</strain>
    </source>
</reference>
<feature type="transmembrane region" description="Helical" evidence="1">
    <location>
        <begin position="398"/>
        <end position="417"/>
    </location>
</feature>
<feature type="transmembrane region" description="Helical" evidence="1">
    <location>
        <begin position="534"/>
        <end position="552"/>
    </location>
</feature>
<dbReference type="InterPro" id="IPR018701">
    <property type="entry name" value="DUF2206_membrane"/>
</dbReference>
<dbReference type="PATRIC" id="fig|2162.10.peg.1425"/>
<sequence>MFKHRTILFTLITILITNLVVIFNINYLREFAVFFSLSVLPGLLILKILNINNLNDNWEKLVLTIGISYSITIFLGLLTNYFFIVFTTKPLTTINLLLSFDCLMTILLVLTLIKSGSKEEYYDNNIIHNFLNKLNSYDKLALILVVFLFILSIMGTNINITNYNPINIIFMVMILGLVTYLVSFHNKINKNIFPIAIISISFSILLGYTLLSPYIYGSDSANEFHFFKLIINNSKWTIFENSILDSSISISILPAVYQILSNFNVNYAFKLSLLLPLTLNPLIIYLITKKYVKNNIFAFLAAVFIISQSTFFTQLSAYRNYIALFFFSLLIMIMIKDKVDYKWSILYILFIFSAIVSHYTTAYIIFGIFFLAFVMVYLIQLFLKYVHKTPQKLGYFENNSYLTIGIILLIFTFIFLWHGQLVGQSFDSGIGVLYKTIMNLFNFYNADSSTVFTAATGGTLKDAPLTSYINFFVYWASIFFIIIGVIISLINYLKKPKDSIVDLNLLSLSLASIITFAIMLVLPTAFKSLSAGRVYSQIMIILICFFVFGVIFASNKIKNKKPHLVIFIIVLLSFSCSSGLISQVSGSPNSILLNSPQTINDNFYVYDAESYSAVWLGDHKTKNNIYADSYASYRLISMGMFRFSQISRVTLINKNVLTRGYLYLSQSNVLNNTYSSWNSSSGWKQYNMSDLKYKYENKSLVYNSGGSEIWYS</sequence>
<evidence type="ECO:0000256" key="1">
    <source>
        <dbReference type="SAM" id="Phobius"/>
    </source>
</evidence>
<keyword evidence="3" id="KW-1185">Reference proteome</keyword>
<feature type="transmembrane region" description="Helical" evidence="1">
    <location>
        <begin position="195"/>
        <end position="216"/>
    </location>
</feature>
<feature type="transmembrane region" description="Helical" evidence="1">
    <location>
        <begin position="564"/>
        <end position="584"/>
    </location>
</feature>
<dbReference type="Proteomes" id="UP000062768">
    <property type="component" value="Chromosome I"/>
</dbReference>
<evidence type="ECO:0000313" key="2">
    <source>
        <dbReference type="EMBL" id="CEL24999.1"/>
    </source>
</evidence>
<feature type="transmembrane region" description="Helical" evidence="1">
    <location>
        <begin position="505"/>
        <end position="522"/>
    </location>
</feature>
<feature type="transmembrane region" description="Helical" evidence="1">
    <location>
        <begin position="295"/>
        <end position="312"/>
    </location>
</feature>
<feature type="transmembrane region" description="Helical" evidence="1">
    <location>
        <begin position="96"/>
        <end position="113"/>
    </location>
</feature>
<keyword evidence="1" id="KW-0812">Transmembrane</keyword>
<feature type="transmembrane region" description="Helical" evidence="1">
    <location>
        <begin position="31"/>
        <end position="49"/>
    </location>
</feature>
<feature type="transmembrane region" description="Helical" evidence="1">
    <location>
        <begin position="365"/>
        <end position="386"/>
    </location>
</feature>
<dbReference type="RefSeq" id="WP_060537781.1">
    <property type="nucleotide sequence ID" value="NZ_LN734822.1"/>
</dbReference>
<dbReference type="GeneID" id="26739607"/>
<feature type="transmembrane region" description="Helical" evidence="1">
    <location>
        <begin position="318"/>
        <end position="335"/>
    </location>
</feature>
<name>A0A0S4FPM5_METFO</name>
<evidence type="ECO:0000313" key="3">
    <source>
        <dbReference type="Proteomes" id="UP000062768"/>
    </source>
</evidence>
<dbReference type="Pfam" id="PF09971">
    <property type="entry name" value="DUF2206"/>
    <property type="match status" value="1"/>
</dbReference>
<dbReference type="EMBL" id="LN734822">
    <property type="protein sequence ID" value="CEL24999.1"/>
    <property type="molecule type" value="Genomic_DNA"/>
</dbReference>
<feature type="transmembrane region" description="Helical" evidence="1">
    <location>
        <begin position="61"/>
        <end position="84"/>
    </location>
</feature>
<feature type="transmembrane region" description="Helical" evidence="1">
    <location>
        <begin position="7"/>
        <end position="25"/>
    </location>
</feature>
<proteinExistence type="predicted"/>
<accession>A0A0S4FPM5</accession>
<organism evidence="2 3">
    <name type="scientific">Methanobacterium formicicum</name>
    <dbReference type="NCBI Taxonomy" id="2162"/>
    <lineage>
        <taxon>Archaea</taxon>
        <taxon>Methanobacteriati</taxon>
        <taxon>Methanobacteriota</taxon>
        <taxon>Methanomada group</taxon>
        <taxon>Methanobacteria</taxon>
        <taxon>Methanobacteriales</taxon>
        <taxon>Methanobacteriaceae</taxon>
        <taxon>Methanobacterium</taxon>
    </lineage>
</organism>
<feature type="transmembrane region" description="Helical" evidence="1">
    <location>
        <begin position="342"/>
        <end position="359"/>
    </location>
</feature>
<feature type="transmembrane region" description="Helical" evidence="1">
    <location>
        <begin position="267"/>
        <end position="288"/>
    </location>
</feature>
<feature type="transmembrane region" description="Helical" evidence="1">
    <location>
        <begin position="140"/>
        <end position="160"/>
    </location>
</feature>